<dbReference type="Proteomes" id="UP000323720">
    <property type="component" value="Unassembled WGS sequence"/>
</dbReference>
<comment type="caution">
    <text evidence="3">The sequence shown here is derived from an EMBL/GenBank/DDBJ whole genome shotgun (WGS) entry which is preliminary data.</text>
</comment>
<dbReference type="OrthoDB" id="750023at2"/>
<feature type="signal peptide" evidence="2">
    <location>
        <begin position="1"/>
        <end position="20"/>
    </location>
</feature>
<dbReference type="RefSeq" id="WP_148404392.1">
    <property type="nucleotide sequence ID" value="NZ_VSKK01000003.1"/>
</dbReference>
<keyword evidence="2" id="KW-0732">Signal</keyword>
<keyword evidence="4" id="KW-1185">Reference proteome</keyword>
<dbReference type="AlphaFoldDB" id="A0A5D0R677"/>
<sequence>MKKQVLLFTALLIGLTTVKANEIASVSTAGDLKIFNAGYAQPIIFMECGIEFMVFPDGSFDFNTNTRQQTSNFDDNYYHRNSNQTRRGSVNSTFGAPRTRSNVRYSAPRDQGVLLTHDANGQVRRIGNVFINYDRNGKIKRAGSVYMSYNSRNGLLTQVGGLHINYNHWGEIISQFGMVNPFNNVCQFHNIPNCTLNHGSGNHQNNYNNNSGNSDDNYYYKSEKSNLEDIQKSKKDN</sequence>
<name>A0A5D0R677_9FLAO</name>
<accession>A0A5D0R677</accession>
<feature type="compositionally biased region" description="Basic and acidic residues" evidence="1">
    <location>
        <begin position="221"/>
        <end position="237"/>
    </location>
</feature>
<evidence type="ECO:0000313" key="3">
    <source>
        <dbReference type="EMBL" id="TYB76361.1"/>
    </source>
</evidence>
<evidence type="ECO:0000256" key="1">
    <source>
        <dbReference type="SAM" id="MobiDB-lite"/>
    </source>
</evidence>
<dbReference type="EMBL" id="VSKK01000003">
    <property type="protein sequence ID" value="TYB76361.1"/>
    <property type="molecule type" value="Genomic_DNA"/>
</dbReference>
<feature type="region of interest" description="Disordered" evidence="1">
    <location>
        <begin position="205"/>
        <end position="237"/>
    </location>
</feature>
<evidence type="ECO:0000313" key="4">
    <source>
        <dbReference type="Proteomes" id="UP000323720"/>
    </source>
</evidence>
<protein>
    <recommendedName>
        <fullName evidence="5">WG repeat-containing protein</fullName>
    </recommendedName>
</protein>
<feature type="region of interest" description="Disordered" evidence="1">
    <location>
        <begin position="71"/>
        <end position="102"/>
    </location>
</feature>
<evidence type="ECO:0008006" key="5">
    <source>
        <dbReference type="Google" id="ProtNLM"/>
    </source>
</evidence>
<feature type="compositionally biased region" description="Low complexity" evidence="1">
    <location>
        <begin position="205"/>
        <end position="220"/>
    </location>
</feature>
<reference evidence="3 4" key="1">
    <citation type="submission" date="2019-08" db="EMBL/GenBank/DDBJ databases">
        <title>Genomes of Antarctic Bizionia species.</title>
        <authorList>
            <person name="Bowman J.P."/>
        </authorList>
    </citation>
    <scope>NUCLEOTIDE SEQUENCE [LARGE SCALE GENOMIC DNA]</scope>
    <source>
        <strain evidence="3 4">ADA-4</strain>
    </source>
</reference>
<gene>
    <name evidence="3" type="ORF">ES674_12290</name>
</gene>
<evidence type="ECO:0000256" key="2">
    <source>
        <dbReference type="SAM" id="SignalP"/>
    </source>
</evidence>
<organism evidence="3 4">
    <name type="scientific">Bizionia myxarmorum</name>
    <dbReference type="NCBI Taxonomy" id="291186"/>
    <lineage>
        <taxon>Bacteria</taxon>
        <taxon>Pseudomonadati</taxon>
        <taxon>Bacteroidota</taxon>
        <taxon>Flavobacteriia</taxon>
        <taxon>Flavobacteriales</taxon>
        <taxon>Flavobacteriaceae</taxon>
        <taxon>Bizionia</taxon>
    </lineage>
</organism>
<feature type="chain" id="PRO_5022928362" description="WG repeat-containing protein" evidence="2">
    <location>
        <begin position="21"/>
        <end position="237"/>
    </location>
</feature>
<proteinExistence type="predicted"/>